<name>A0A2G6E0E1_9BACT</name>
<evidence type="ECO:0000313" key="2">
    <source>
        <dbReference type="EMBL" id="PID55524.1"/>
    </source>
</evidence>
<feature type="region of interest" description="Disordered" evidence="1">
    <location>
        <begin position="52"/>
        <end position="89"/>
    </location>
</feature>
<comment type="caution">
    <text evidence="2">The sequence shown here is derived from an EMBL/GenBank/DDBJ whole genome shotgun (WGS) entry which is preliminary data.</text>
</comment>
<reference evidence="2 3" key="1">
    <citation type="submission" date="2017-10" db="EMBL/GenBank/DDBJ databases">
        <title>Novel microbial diversity and functional potential in the marine mammal oral microbiome.</title>
        <authorList>
            <person name="Dudek N.K."/>
            <person name="Sun C.L."/>
            <person name="Burstein D."/>
            <person name="Kantor R.S."/>
            <person name="Aliaga Goltsman D.S."/>
            <person name="Bik E.M."/>
            <person name="Thomas B.C."/>
            <person name="Banfield J.F."/>
            <person name="Relman D.A."/>
        </authorList>
    </citation>
    <scope>NUCLEOTIDE SEQUENCE [LARGE SCALE GENOMIC DNA]</scope>
    <source>
        <strain evidence="2">DOLZORAL124_49_17</strain>
    </source>
</reference>
<protein>
    <submittedName>
        <fullName evidence="2">Uncharacterized protein</fullName>
    </submittedName>
</protein>
<dbReference type="Proteomes" id="UP000229740">
    <property type="component" value="Unassembled WGS sequence"/>
</dbReference>
<dbReference type="AlphaFoldDB" id="A0A2G6E0E1"/>
<proteinExistence type="predicted"/>
<evidence type="ECO:0000313" key="3">
    <source>
        <dbReference type="Proteomes" id="UP000229740"/>
    </source>
</evidence>
<accession>A0A2G6E0E1</accession>
<evidence type="ECO:0000256" key="1">
    <source>
        <dbReference type="SAM" id="MobiDB-lite"/>
    </source>
</evidence>
<organism evidence="2 3">
    <name type="scientific">candidate division KSB3 bacterium</name>
    <dbReference type="NCBI Taxonomy" id="2044937"/>
    <lineage>
        <taxon>Bacteria</taxon>
        <taxon>candidate division KSB3</taxon>
    </lineage>
</organism>
<feature type="compositionally biased region" description="Polar residues" evidence="1">
    <location>
        <begin position="60"/>
        <end position="70"/>
    </location>
</feature>
<dbReference type="EMBL" id="PDPS01000079">
    <property type="protein sequence ID" value="PID55524.1"/>
    <property type="molecule type" value="Genomic_DNA"/>
</dbReference>
<gene>
    <name evidence="2" type="ORF">CSB45_15585</name>
</gene>
<sequence>MSAKPLNERYYGKAKDYILLADTLLALEADTFSRWEDGKLIASSESRLKPASAADLAVGDQSSAQSTTQGDIEEKISRNEQGLNNIESYDPEGRLRRKLTMRDGHIAQEELWIYQGKLLIEHKTQKPNELISERYIYDDADRLLRVEYIQNGRLQKIKEF</sequence>